<keyword evidence="2" id="KW-1048">Host nucleus</keyword>
<evidence type="ECO:0000256" key="2">
    <source>
        <dbReference type="ARBA" id="ARBA00022562"/>
    </source>
</evidence>
<proteinExistence type="predicted"/>
<dbReference type="Pfam" id="PF01057">
    <property type="entry name" value="Parvo_NS1"/>
    <property type="match status" value="1"/>
</dbReference>
<evidence type="ECO:0000256" key="4">
    <source>
        <dbReference type="ARBA" id="ARBA00022741"/>
    </source>
</evidence>
<dbReference type="GO" id="GO:0005524">
    <property type="term" value="F:ATP binding"/>
    <property type="evidence" value="ECO:0007669"/>
    <property type="project" value="UniProtKB-KW"/>
</dbReference>
<comment type="subcellular location">
    <subcellularLocation>
        <location evidence="1">Host nucleus</location>
    </subcellularLocation>
</comment>
<evidence type="ECO:0000256" key="5">
    <source>
        <dbReference type="ARBA" id="ARBA00022840"/>
    </source>
</evidence>
<protein>
    <submittedName>
        <fullName evidence="7">NS1</fullName>
    </submittedName>
</protein>
<dbReference type="InterPro" id="IPR027417">
    <property type="entry name" value="P-loop_NTPase"/>
</dbReference>
<evidence type="ECO:0000259" key="6">
    <source>
        <dbReference type="PROSITE" id="PS51206"/>
    </source>
</evidence>
<dbReference type="InterPro" id="IPR014015">
    <property type="entry name" value="Helicase_SF3_DNA-vir"/>
</dbReference>
<keyword evidence="4" id="KW-0547">Nucleotide-binding</keyword>
<accession>A0A221LEC2</accession>
<dbReference type="Gene3D" id="3.40.50.300">
    <property type="entry name" value="P-loop containing nucleotide triphosphate hydrolases"/>
    <property type="match status" value="1"/>
</dbReference>
<dbReference type="GO" id="GO:0042025">
    <property type="term" value="C:host cell nucleus"/>
    <property type="evidence" value="ECO:0007669"/>
    <property type="project" value="UniProtKB-SubCell"/>
</dbReference>
<feature type="domain" description="SF3 helicase" evidence="6">
    <location>
        <begin position="33"/>
        <end position="221"/>
    </location>
</feature>
<dbReference type="GO" id="GO:0006260">
    <property type="term" value="P:DNA replication"/>
    <property type="evidence" value="ECO:0007669"/>
    <property type="project" value="UniProtKB-KW"/>
</dbReference>
<keyword evidence="5" id="KW-0067">ATP-binding</keyword>
<dbReference type="EMBL" id="KY214445">
    <property type="protein sequence ID" value="ASM93491.1"/>
    <property type="molecule type" value="Genomic_DNA"/>
</dbReference>
<dbReference type="GO" id="GO:0019079">
    <property type="term" value="P:viral genome replication"/>
    <property type="evidence" value="ECO:0007669"/>
    <property type="project" value="InterPro"/>
</dbReference>
<organism evidence="7">
    <name type="scientific">Lupine feces-associated densovirus</name>
    <dbReference type="NCBI Taxonomy" id="2017717"/>
    <lineage>
        <taxon>Viruses</taxon>
        <taxon>Monodnaviria</taxon>
        <taxon>Shotokuvirae</taxon>
        <taxon>Cossaviricota</taxon>
        <taxon>Quintoviricetes</taxon>
        <taxon>Piccovirales</taxon>
        <taxon>Parvoviridae</taxon>
        <taxon>Densovirinae</taxon>
    </lineage>
</organism>
<reference evidence="7" key="1">
    <citation type="journal article" date="2017" name="Ecol. Evol.">
        <title>Viral gut metagenomics of sympatric wild and domestic canids, and monitoring of viruses: Insights from an endangered wolf population.</title>
        <authorList>
            <person name="Conceicao-Neto N."/>
            <person name="Godinho R."/>
            <person name="Alvares F."/>
            <person name="Yinda C.K."/>
            <person name="Deboutte W."/>
            <person name="Zeller M."/>
            <person name="Laenen L."/>
            <person name="Heylen E."/>
            <person name="Roque S."/>
            <person name="Petrucci-Fonseca F."/>
            <person name="Santos N."/>
            <person name="Van Ranst M."/>
            <person name="Mesquita J.R."/>
            <person name="Matthijnssens J."/>
        </authorList>
    </citation>
    <scope>NUCLEOTIDE SEQUENCE</scope>
    <source>
        <strain evidence="7">South Douro</strain>
    </source>
</reference>
<evidence type="ECO:0000256" key="1">
    <source>
        <dbReference type="ARBA" id="ARBA00004147"/>
    </source>
</evidence>
<dbReference type="SUPFAM" id="SSF52540">
    <property type="entry name" value="P-loop containing nucleoside triphosphate hydrolases"/>
    <property type="match status" value="1"/>
</dbReference>
<keyword evidence="3" id="KW-0235">DNA replication</keyword>
<name>A0A221LEC2_9VIRU</name>
<evidence type="ECO:0000256" key="3">
    <source>
        <dbReference type="ARBA" id="ARBA00022705"/>
    </source>
</evidence>
<dbReference type="PROSITE" id="PS51206">
    <property type="entry name" value="SF3_HELICASE_1"/>
    <property type="match status" value="1"/>
</dbReference>
<evidence type="ECO:0000313" key="7">
    <source>
        <dbReference type="EMBL" id="ASM93491.1"/>
    </source>
</evidence>
<sequence>MSLMQFAEYYAKTENCLFVDQSNKGQIYLNLPDSYQALITLIKYQYPGQHGEFIRRVIDIIDARHPKLNTMFVLSPPNSGKNFFFDAVLHLFINYGMIGNFNRNTGFPLGSCTNKRILMFNEPNIESSAFDTLKMVFGGDHCSVRQKYQGDGQLSRTPVIVLSNKEIFPRDGAWHSRILRENWKEAPFLKKIEKKPHPLAVFKLIYKYTNDVTLRRACEPIINKYFS</sequence>
<dbReference type="InterPro" id="IPR001257">
    <property type="entry name" value="Parvovirus_NS1_helicase"/>
</dbReference>